<evidence type="ECO:0000313" key="2">
    <source>
        <dbReference type="EMBL" id="KAL0567735.1"/>
    </source>
</evidence>
<comment type="caution">
    <text evidence="2">The sequence shown here is derived from an EMBL/GenBank/DDBJ whole genome shotgun (WGS) entry which is preliminary data.</text>
</comment>
<gene>
    <name evidence="2" type="ORF">V5O48_014257</name>
</gene>
<proteinExistence type="predicted"/>
<evidence type="ECO:0000256" key="1">
    <source>
        <dbReference type="SAM" id="SignalP"/>
    </source>
</evidence>
<reference evidence="2 3" key="1">
    <citation type="submission" date="2024-02" db="EMBL/GenBank/DDBJ databases">
        <title>A draft genome for the cacao thread blight pathogen Marasmius crinis-equi.</title>
        <authorList>
            <person name="Cohen S.P."/>
            <person name="Baruah I.K."/>
            <person name="Amoako-Attah I."/>
            <person name="Bukari Y."/>
            <person name="Meinhardt L.W."/>
            <person name="Bailey B.A."/>
        </authorList>
    </citation>
    <scope>NUCLEOTIDE SEQUENCE [LARGE SCALE GENOMIC DNA]</scope>
    <source>
        <strain evidence="2 3">GH-76</strain>
    </source>
</reference>
<keyword evidence="1" id="KW-0732">Signal</keyword>
<organism evidence="2 3">
    <name type="scientific">Marasmius crinis-equi</name>
    <dbReference type="NCBI Taxonomy" id="585013"/>
    <lineage>
        <taxon>Eukaryota</taxon>
        <taxon>Fungi</taxon>
        <taxon>Dikarya</taxon>
        <taxon>Basidiomycota</taxon>
        <taxon>Agaricomycotina</taxon>
        <taxon>Agaricomycetes</taxon>
        <taxon>Agaricomycetidae</taxon>
        <taxon>Agaricales</taxon>
        <taxon>Marasmiineae</taxon>
        <taxon>Marasmiaceae</taxon>
        <taxon>Marasmius</taxon>
    </lineage>
</organism>
<keyword evidence="3" id="KW-1185">Reference proteome</keyword>
<protein>
    <submittedName>
        <fullName evidence="2">Uncharacterized protein</fullName>
    </submittedName>
</protein>
<dbReference type="EMBL" id="JBAHYK010001512">
    <property type="protein sequence ID" value="KAL0567735.1"/>
    <property type="molecule type" value="Genomic_DNA"/>
</dbReference>
<evidence type="ECO:0000313" key="3">
    <source>
        <dbReference type="Proteomes" id="UP001465976"/>
    </source>
</evidence>
<name>A0ABR3EXU2_9AGAR</name>
<dbReference type="Proteomes" id="UP001465976">
    <property type="component" value="Unassembled WGS sequence"/>
</dbReference>
<accession>A0ABR3EXU2</accession>
<feature type="signal peptide" evidence="1">
    <location>
        <begin position="1"/>
        <end position="21"/>
    </location>
</feature>
<feature type="chain" id="PRO_5046932588" evidence="1">
    <location>
        <begin position="22"/>
        <end position="161"/>
    </location>
</feature>
<sequence length="161" mass="17840">MGFSLLCSGIFAALNLPSLKSLQFSSWTVSKRTVFAEVPGEWPCKSFISFLQQRSTEAVLILKDNDDCHSCRTALASALAISPGSTVLVPHLNKLSVTFRGPITAPDHAMVERITQSRTIEHLEELSRDGDVSSMDAEIIWNDKTPIPNERKVDEMGEPFY</sequence>